<dbReference type="OrthoDB" id="7856199at2"/>
<name>A0A640VWZ8_9RHOB</name>
<comment type="caution">
    <text evidence="1">The sequence shown here is derived from an EMBL/GenBank/DDBJ whole genome shotgun (WGS) entry which is preliminary data.</text>
</comment>
<dbReference type="GO" id="GO:0030410">
    <property type="term" value="F:nicotianamine synthase activity"/>
    <property type="evidence" value="ECO:0007669"/>
    <property type="project" value="InterPro"/>
</dbReference>
<proteinExistence type="predicted"/>
<dbReference type="Gene3D" id="3.40.50.150">
    <property type="entry name" value="Vaccinia Virus protein VP39"/>
    <property type="match status" value="1"/>
</dbReference>
<evidence type="ECO:0000313" key="2">
    <source>
        <dbReference type="Proteomes" id="UP000436522"/>
    </source>
</evidence>
<keyword evidence="2" id="KW-1185">Reference proteome</keyword>
<dbReference type="GO" id="GO:0030418">
    <property type="term" value="P:nicotianamine biosynthetic process"/>
    <property type="evidence" value="ECO:0007669"/>
    <property type="project" value="InterPro"/>
</dbReference>
<dbReference type="AlphaFoldDB" id="A0A640VWZ8"/>
<dbReference type="InterPro" id="IPR029063">
    <property type="entry name" value="SAM-dependent_MTases_sf"/>
</dbReference>
<dbReference type="EMBL" id="BLIV01000007">
    <property type="protein sequence ID" value="GFE51611.1"/>
    <property type="molecule type" value="Genomic_DNA"/>
</dbReference>
<dbReference type="Pfam" id="PF03059">
    <property type="entry name" value="NAS"/>
    <property type="match status" value="1"/>
</dbReference>
<dbReference type="SUPFAM" id="SSF53335">
    <property type="entry name" value="S-adenosyl-L-methionine-dependent methyltransferases"/>
    <property type="match status" value="1"/>
</dbReference>
<evidence type="ECO:0000313" key="1">
    <source>
        <dbReference type="EMBL" id="GFE51611.1"/>
    </source>
</evidence>
<dbReference type="Proteomes" id="UP000436522">
    <property type="component" value="Unassembled WGS sequence"/>
</dbReference>
<accession>A0A640VWZ8</accession>
<dbReference type="InterPro" id="IPR004298">
    <property type="entry name" value="Nicotian_synth"/>
</dbReference>
<dbReference type="RefSeq" id="WP_159979534.1">
    <property type="nucleotide sequence ID" value="NZ_BLIV01000007.1"/>
</dbReference>
<gene>
    <name evidence="1" type="ORF">So717_33640</name>
</gene>
<reference evidence="1 2" key="1">
    <citation type="submission" date="2019-12" db="EMBL/GenBank/DDBJ databases">
        <title>Roseobacter cerasinus sp. nov., isolated from seawater around aquaculture.</title>
        <authorList>
            <person name="Muramatsu S."/>
            <person name="Takabe Y."/>
            <person name="Mori K."/>
            <person name="Takaichi S."/>
            <person name="Hanada S."/>
        </authorList>
    </citation>
    <scope>NUCLEOTIDE SEQUENCE [LARGE SCALE GENOMIC DNA]</scope>
    <source>
        <strain evidence="1 2">AI77</strain>
    </source>
</reference>
<protein>
    <recommendedName>
        <fullName evidence="3">Nicotianamine synthase</fullName>
    </recommendedName>
</protein>
<evidence type="ECO:0008006" key="3">
    <source>
        <dbReference type="Google" id="ProtNLM"/>
    </source>
</evidence>
<organism evidence="1 2">
    <name type="scientific">Roseobacter cerasinus</name>
    <dbReference type="NCBI Taxonomy" id="2602289"/>
    <lineage>
        <taxon>Bacteria</taxon>
        <taxon>Pseudomonadati</taxon>
        <taxon>Pseudomonadota</taxon>
        <taxon>Alphaproteobacteria</taxon>
        <taxon>Rhodobacterales</taxon>
        <taxon>Roseobacteraceae</taxon>
        <taxon>Roseobacter</taxon>
    </lineage>
</organism>
<sequence>MIASVQDRIPDLLPLMQVPKERAYATQLYRHYRAVFQQIEQATRQNLPLTLSDPHVSDLSARTQSMMLDLEWMFERLMQEYANAPDAFSAAEQGPLGEMTGFFRKIYRKVAREELRQLALSPKSRVCQVGAGPMPLSLAQYHRVTGAEIAGIDIAPTAVAQAQTFFARLGISGADVQLADGSVFDYAPYDVVLIAATAAPKEAILSRILATNSNPDLCIVNRDTGGWNALIYRPNPLPATDAITPDWAVTAQPITSTGYHRSGAGGLHA</sequence>